<feature type="transmembrane region" description="Helical" evidence="2">
    <location>
        <begin position="148"/>
        <end position="171"/>
    </location>
</feature>
<feature type="transmembrane region" description="Helical" evidence="2">
    <location>
        <begin position="406"/>
        <end position="428"/>
    </location>
</feature>
<feature type="transmembrane region" description="Helical" evidence="2">
    <location>
        <begin position="358"/>
        <end position="385"/>
    </location>
</feature>
<evidence type="ECO:0000256" key="1">
    <source>
        <dbReference type="SAM" id="MobiDB-lite"/>
    </source>
</evidence>
<evidence type="ECO:0000313" key="5">
    <source>
        <dbReference type="Proteomes" id="UP000005220"/>
    </source>
</evidence>
<dbReference type="InterPro" id="IPR053001">
    <property type="entry name" value="MNNG_permease-like"/>
</dbReference>
<dbReference type="GeneID" id="13885537"/>
<accession>H2ATB9</accession>
<dbReference type="InterPro" id="IPR022703">
    <property type="entry name" value="DUF3533"/>
</dbReference>
<organism evidence="4 5">
    <name type="scientific">Kazachstania africana (strain ATCC 22294 / BCRC 22015 / CBS 2517 / CECT 1963 / NBRC 1671 / NRRL Y-8276)</name>
    <name type="common">Yeast</name>
    <name type="synonym">Kluyveromyces africanus</name>
    <dbReference type="NCBI Taxonomy" id="1071382"/>
    <lineage>
        <taxon>Eukaryota</taxon>
        <taxon>Fungi</taxon>
        <taxon>Dikarya</taxon>
        <taxon>Ascomycota</taxon>
        <taxon>Saccharomycotina</taxon>
        <taxon>Saccharomycetes</taxon>
        <taxon>Saccharomycetales</taxon>
        <taxon>Saccharomycetaceae</taxon>
        <taxon>Kazachstania</taxon>
    </lineage>
</organism>
<dbReference type="OrthoDB" id="2140105at2759"/>
<protein>
    <recommendedName>
        <fullName evidence="3">DUF3533 domain-containing protein</fullName>
    </recommendedName>
</protein>
<keyword evidence="2" id="KW-0812">Transmembrane</keyword>
<dbReference type="InParanoid" id="H2ATB9"/>
<evidence type="ECO:0000259" key="3">
    <source>
        <dbReference type="Pfam" id="PF12051"/>
    </source>
</evidence>
<keyword evidence="2" id="KW-0472">Membrane</keyword>
<feature type="region of interest" description="Disordered" evidence="1">
    <location>
        <begin position="89"/>
        <end position="110"/>
    </location>
</feature>
<dbReference type="Pfam" id="PF12051">
    <property type="entry name" value="DUF3533"/>
    <property type="match status" value="1"/>
</dbReference>
<reference evidence="4 5" key="1">
    <citation type="journal article" date="2011" name="Proc. Natl. Acad. Sci. U.S.A.">
        <title>Evolutionary erosion of yeast sex chromosomes by mating-type switching accidents.</title>
        <authorList>
            <person name="Gordon J.L."/>
            <person name="Armisen D."/>
            <person name="Proux-Wera E."/>
            <person name="Oheigeartaigh S.S."/>
            <person name="Byrne K.P."/>
            <person name="Wolfe K.H."/>
        </authorList>
    </citation>
    <scope>NUCLEOTIDE SEQUENCE [LARGE SCALE GENOMIC DNA]</scope>
    <source>
        <strain evidence="5">ATCC 22294 / BCRC 22015 / CBS 2517 / CECT 1963 / NBRC 1671 / NRRL Y-8276</strain>
    </source>
</reference>
<sequence length="571" mass="65697">MSNTNRRKYSTGNDEEKMRRSSGLSNHPNIRSDAYPLVETEIMQQEMNYTNLAYTEDYREDFEEQNDSKTVYSDALSFLSARTHGASKDIPISDIEDDQQSSQSELDLSRTTTDVRSVAASLSNKMASLSRSKTTLFSKRLKDERKKVILEFCFINLTFACVIFILFSIFWGNVYKSDSHFDKVNYLAVIQDDIVDQSIIPVIPMTDIIPSLISKIPGNWHIYNTSTFSEKFHVNTTEEINVRITDLIYQEKYFVSLNVQPNVTLQLYKALFENSSDTFLPSAYFEAIYESGRDPVNLKKWILTHVQTLESDFGTYYTSTYFPQFLANITSIADNSLNITRVPEAGQMTFTFTDYRKFYAIILFCTTQFGPVYTLVLTAFQFFIFGPAHAEMARVLQPRYMFVYRFCITALNCMVLSLFICTVSAIYQVDFTLAFGRAGFIIYWMSNWLYMFSCAGATENVVSLILLVRPPFIPIWMITFIILNLGPSYFTMALDSNFYRYGYAMPLHNIIDILRVIFFNTSRHKMGRNYGILVAWIVINTTLCPFIIKFVGKTLRSREMAAAKAVKDGTK</sequence>
<evidence type="ECO:0000313" key="4">
    <source>
        <dbReference type="EMBL" id="CCF57619.1"/>
    </source>
</evidence>
<dbReference type="EMBL" id="HE650823">
    <property type="protein sequence ID" value="CCF57619.1"/>
    <property type="molecule type" value="Genomic_DNA"/>
</dbReference>
<proteinExistence type="predicted"/>
<keyword evidence="2" id="KW-1133">Transmembrane helix</keyword>
<dbReference type="RefSeq" id="XP_003956754.1">
    <property type="nucleotide sequence ID" value="XM_003956705.1"/>
</dbReference>
<name>H2ATB9_KAZAF</name>
<dbReference type="PANTHER" id="PTHR34814">
    <property type="entry name" value="NITROSOGUANIDINE RESISTANCE PROTEIN SNG1"/>
    <property type="match status" value="1"/>
</dbReference>
<dbReference type="HOGENOM" id="CLU_020178_0_1_1"/>
<dbReference type="AlphaFoldDB" id="H2ATB9"/>
<feature type="region of interest" description="Disordered" evidence="1">
    <location>
        <begin position="1"/>
        <end position="32"/>
    </location>
</feature>
<feature type="domain" description="DUF3533" evidence="3">
    <location>
        <begin position="156"/>
        <end position="541"/>
    </location>
</feature>
<keyword evidence="5" id="KW-1185">Reference proteome</keyword>
<dbReference type="Proteomes" id="UP000005220">
    <property type="component" value="Chromosome 3"/>
</dbReference>
<evidence type="ECO:0000256" key="2">
    <source>
        <dbReference type="SAM" id="Phobius"/>
    </source>
</evidence>
<gene>
    <name evidence="4" type="primary">KAFR0C06256</name>
    <name evidence="4" type="ORF">KAFR_0C06256</name>
</gene>
<dbReference type="PANTHER" id="PTHR34814:SF1">
    <property type="entry name" value="NITROSOGUANIDINE RESISTANCE PROTEIN SNG1"/>
    <property type="match status" value="1"/>
</dbReference>
<dbReference type="eggNOG" id="ENOG502QUA0">
    <property type="taxonomic scope" value="Eukaryota"/>
</dbReference>
<feature type="transmembrane region" description="Helical" evidence="2">
    <location>
        <begin position="530"/>
        <end position="548"/>
    </location>
</feature>
<dbReference type="GO" id="GO:0016020">
    <property type="term" value="C:membrane"/>
    <property type="evidence" value="ECO:0007669"/>
    <property type="project" value="TreeGrafter"/>
</dbReference>
<dbReference type="KEGG" id="kaf:KAFR_0C06256"/>
<feature type="transmembrane region" description="Helical" evidence="2">
    <location>
        <begin position="475"/>
        <end position="492"/>
    </location>
</feature>